<dbReference type="Proteomes" id="UP001595722">
    <property type="component" value="Unassembled WGS sequence"/>
</dbReference>
<feature type="chain" id="PRO_5047420693" evidence="8">
    <location>
        <begin position="20"/>
        <end position="221"/>
    </location>
</feature>
<evidence type="ECO:0000256" key="4">
    <source>
        <dbReference type="ARBA" id="ARBA00022989"/>
    </source>
</evidence>
<feature type="transmembrane region" description="Helical" evidence="7">
    <location>
        <begin position="190"/>
        <end position="208"/>
    </location>
</feature>
<feature type="coiled-coil region" evidence="6">
    <location>
        <begin position="92"/>
        <end position="185"/>
    </location>
</feature>
<keyword evidence="5 7" id="KW-0472">Membrane</keyword>
<dbReference type="Pfam" id="PF08239">
    <property type="entry name" value="SH3_3"/>
    <property type="match status" value="1"/>
</dbReference>
<sequence>MKNILLFIATLMFSLGAAAVEKRYVADTLWLQLRSGPSSEYRILKALQSGEHLIFIEEDEATGYTRVKTTKGLEGWVLTRFLLNEPIAKEKLILANREMDKLKAELSTLKSQKEELSAQVENLKSDRSGLSRSQDKLEKELKRITTISSNALALDEKSKKLTQRNQELEIQVEALTAENAQLRDDRQQTYLIYGGGLVIIGIFAGLVLPSLRGGKRSGGWA</sequence>
<dbReference type="EMBL" id="JBHRYB010000005">
    <property type="protein sequence ID" value="MFC3679432.1"/>
    <property type="molecule type" value="Genomic_DNA"/>
</dbReference>
<evidence type="ECO:0000256" key="3">
    <source>
        <dbReference type="ARBA" id="ARBA00022729"/>
    </source>
</evidence>
<dbReference type="InterPro" id="IPR016476">
    <property type="entry name" value="SH3_dom_pro"/>
</dbReference>
<feature type="domain" description="SH3b" evidence="9">
    <location>
        <begin position="19"/>
        <end position="86"/>
    </location>
</feature>
<keyword evidence="11" id="KW-1185">Reference proteome</keyword>
<dbReference type="NCBIfam" id="TIGR04211">
    <property type="entry name" value="SH3_and_anchor"/>
    <property type="match status" value="1"/>
</dbReference>
<evidence type="ECO:0000256" key="5">
    <source>
        <dbReference type="ARBA" id="ARBA00023136"/>
    </source>
</evidence>
<dbReference type="Gene3D" id="2.30.30.40">
    <property type="entry name" value="SH3 Domains"/>
    <property type="match status" value="1"/>
</dbReference>
<keyword evidence="6" id="KW-0175">Coiled coil</keyword>
<gene>
    <name evidence="10" type="ORF">ACFOMG_04815</name>
</gene>
<dbReference type="SMART" id="SM00287">
    <property type="entry name" value="SH3b"/>
    <property type="match status" value="1"/>
</dbReference>
<evidence type="ECO:0000256" key="7">
    <source>
        <dbReference type="SAM" id="Phobius"/>
    </source>
</evidence>
<dbReference type="PROSITE" id="PS51781">
    <property type="entry name" value="SH3B"/>
    <property type="match status" value="1"/>
</dbReference>
<comment type="subcellular location">
    <subcellularLocation>
        <location evidence="1">Membrane</location>
        <topology evidence="1">Single-pass membrane protein</topology>
    </subcellularLocation>
</comment>
<keyword evidence="2 7" id="KW-0812">Transmembrane</keyword>
<evidence type="ECO:0000256" key="8">
    <source>
        <dbReference type="SAM" id="SignalP"/>
    </source>
</evidence>
<keyword evidence="4 7" id="KW-1133">Transmembrane helix</keyword>
<feature type="signal peptide" evidence="8">
    <location>
        <begin position="1"/>
        <end position="19"/>
    </location>
</feature>
<name>A0ABV7VRD3_9GAMM</name>
<accession>A0ABV7VRD3</accession>
<protein>
    <submittedName>
        <fullName evidence="10">TIGR04211 family SH3 domain-containing protein</fullName>
    </submittedName>
</protein>
<proteinExistence type="predicted"/>
<reference evidence="11" key="1">
    <citation type="journal article" date="2019" name="Int. J. Syst. Evol. Microbiol.">
        <title>The Global Catalogue of Microorganisms (GCM) 10K type strain sequencing project: providing services to taxonomists for standard genome sequencing and annotation.</title>
        <authorList>
            <consortium name="The Broad Institute Genomics Platform"/>
            <consortium name="The Broad Institute Genome Sequencing Center for Infectious Disease"/>
            <person name="Wu L."/>
            <person name="Ma J."/>
        </authorList>
    </citation>
    <scope>NUCLEOTIDE SEQUENCE [LARGE SCALE GENOMIC DNA]</scope>
    <source>
        <strain evidence="11">KCTC 42424</strain>
    </source>
</reference>
<evidence type="ECO:0000256" key="1">
    <source>
        <dbReference type="ARBA" id="ARBA00004167"/>
    </source>
</evidence>
<evidence type="ECO:0000313" key="10">
    <source>
        <dbReference type="EMBL" id="MFC3679432.1"/>
    </source>
</evidence>
<keyword evidence="3 8" id="KW-0732">Signal</keyword>
<organism evidence="10 11">
    <name type="scientific">Bacterioplanoides pacificum</name>
    <dbReference type="NCBI Taxonomy" id="1171596"/>
    <lineage>
        <taxon>Bacteria</taxon>
        <taxon>Pseudomonadati</taxon>
        <taxon>Pseudomonadota</taxon>
        <taxon>Gammaproteobacteria</taxon>
        <taxon>Oceanospirillales</taxon>
        <taxon>Oceanospirillaceae</taxon>
        <taxon>Bacterioplanoides</taxon>
    </lineage>
</organism>
<evidence type="ECO:0000256" key="2">
    <source>
        <dbReference type="ARBA" id="ARBA00022692"/>
    </source>
</evidence>
<evidence type="ECO:0000313" key="11">
    <source>
        <dbReference type="Proteomes" id="UP001595722"/>
    </source>
</evidence>
<comment type="caution">
    <text evidence="10">The sequence shown here is derived from an EMBL/GenBank/DDBJ whole genome shotgun (WGS) entry which is preliminary data.</text>
</comment>
<dbReference type="RefSeq" id="WP_376865126.1">
    <property type="nucleotide sequence ID" value="NZ_JBHRYB010000005.1"/>
</dbReference>
<dbReference type="InterPro" id="IPR003646">
    <property type="entry name" value="SH3-like_bac-type"/>
</dbReference>
<evidence type="ECO:0000259" key="9">
    <source>
        <dbReference type="PROSITE" id="PS51781"/>
    </source>
</evidence>
<evidence type="ECO:0000256" key="6">
    <source>
        <dbReference type="SAM" id="Coils"/>
    </source>
</evidence>